<protein>
    <recommendedName>
        <fullName evidence="8">Palmitoyltransferase</fullName>
        <ecNumber evidence="8">2.3.1.225</ecNumber>
    </recommendedName>
</protein>
<feature type="region of interest" description="Disordered" evidence="9">
    <location>
        <begin position="458"/>
        <end position="485"/>
    </location>
</feature>
<dbReference type="GO" id="GO:0019706">
    <property type="term" value="F:protein-cysteine S-palmitoyltransferase activity"/>
    <property type="evidence" value="ECO:0007669"/>
    <property type="project" value="UniProtKB-EC"/>
</dbReference>
<keyword evidence="4 8" id="KW-1133">Transmembrane helix</keyword>
<dbReference type="AlphaFoldDB" id="A0A3R7NDE1"/>
<feature type="compositionally biased region" description="Acidic residues" evidence="9">
    <location>
        <begin position="460"/>
        <end position="472"/>
    </location>
</feature>
<dbReference type="PANTHER" id="PTHR22883">
    <property type="entry name" value="ZINC FINGER DHHC DOMAIN CONTAINING PROTEIN"/>
    <property type="match status" value="1"/>
</dbReference>
<evidence type="ECO:0000259" key="10">
    <source>
        <dbReference type="Pfam" id="PF01529"/>
    </source>
</evidence>
<feature type="transmembrane region" description="Helical" evidence="8">
    <location>
        <begin position="299"/>
        <end position="322"/>
    </location>
</feature>
<dbReference type="GO" id="GO:0005794">
    <property type="term" value="C:Golgi apparatus"/>
    <property type="evidence" value="ECO:0007669"/>
    <property type="project" value="TreeGrafter"/>
</dbReference>
<dbReference type="GO" id="GO:0005783">
    <property type="term" value="C:endoplasmic reticulum"/>
    <property type="evidence" value="ECO:0007669"/>
    <property type="project" value="TreeGrafter"/>
</dbReference>
<comment type="caution">
    <text evidence="11">The sequence shown here is derived from an EMBL/GenBank/DDBJ whole genome shotgun (WGS) entry which is preliminary data.</text>
</comment>
<gene>
    <name evidence="11" type="ORF">Tco025E_03765</name>
</gene>
<evidence type="ECO:0000256" key="6">
    <source>
        <dbReference type="ARBA" id="ARBA00023315"/>
    </source>
</evidence>
<keyword evidence="2 8" id="KW-0808">Transferase</keyword>
<feature type="compositionally biased region" description="Gly residues" evidence="9">
    <location>
        <begin position="475"/>
        <end position="485"/>
    </location>
</feature>
<evidence type="ECO:0000256" key="7">
    <source>
        <dbReference type="ARBA" id="ARBA00038298"/>
    </source>
</evidence>
<evidence type="ECO:0000256" key="8">
    <source>
        <dbReference type="RuleBase" id="RU079119"/>
    </source>
</evidence>
<dbReference type="InterPro" id="IPR039859">
    <property type="entry name" value="PFA4/ZDH16/20/ERF2-like"/>
</dbReference>
<evidence type="ECO:0000313" key="11">
    <source>
        <dbReference type="EMBL" id="RNF20503.1"/>
    </source>
</evidence>
<comment type="catalytic activity">
    <reaction evidence="8">
        <text>L-cysteinyl-[protein] + hexadecanoyl-CoA = S-hexadecanoyl-L-cysteinyl-[protein] + CoA</text>
        <dbReference type="Rhea" id="RHEA:36683"/>
        <dbReference type="Rhea" id="RHEA-COMP:10131"/>
        <dbReference type="Rhea" id="RHEA-COMP:11032"/>
        <dbReference type="ChEBI" id="CHEBI:29950"/>
        <dbReference type="ChEBI" id="CHEBI:57287"/>
        <dbReference type="ChEBI" id="CHEBI:57379"/>
        <dbReference type="ChEBI" id="CHEBI:74151"/>
        <dbReference type="EC" id="2.3.1.225"/>
    </reaction>
</comment>
<dbReference type="EC" id="2.3.1.225" evidence="8"/>
<name>A0A3R7NDE1_9TRYP</name>
<keyword evidence="6 8" id="KW-0012">Acyltransferase</keyword>
<comment type="subcellular location">
    <subcellularLocation>
        <location evidence="1">Membrane</location>
        <topology evidence="1">Multi-pass membrane protein</topology>
    </subcellularLocation>
</comment>
<keyword evidence="12" id="KW-1185">Reference proteome</keyword>
<evidence type="ECO:0000256" key="3">
    <source>
        <dbReference type="ARBA" id="ARBA00022692"/>
    </source>
</evidence>
<dbReference type="EMBL" id="MKKU01000178">
    <property type="protein sequence ID" value="RNF20503.1"/>
    <property type="molecule type" value="Genomic_DNA"/>
</dbReference>
<feature type="region of interest" description="Disordered" evidence="9">
    <location>
        <begin position="176"/>
        <end position="213"/>
    </location>
</feature>
<comment type="domain">
    <text evidence="8">The DHHC domain is required for palmitoyltransferase activity.</text>
</comment>
<evidence type="ECO:0000313" key="12">
    <source>
        <dbReference type="Proteomes" id="UP000284403"/>
    </source>
</evidence>
<keyword evidence="3 8" id="KW-0812">Transmembrane</keyword>
<dbReference type="GO" id="GO:0006612">
    <property type="term" value="P:protein targeting to membrane"/>
    <property type="evidence" value="ECO:0007669"/>
    <property type="project" value="TreeGrafter"/>
</dbReference>
<feature type="transmembrane region" description="Helical" evidence="8">
    <location>
        <begin position="328"/>
        <end position="354"/>
    </location>
</feature>
<evidence type="ECO:0000256" key="5">
    <source>
        <dbReference type="ARBA" id="ARBA00023136"/>
    </source>
</evidence>
<dbReference type="PANTHER" id="PTHR22883:SF23">
    <property type="entry name" value="PALMITOYLTRANSFERASE ZDHHC6"/>
    <property type="match status" value="1"/>
</dbReference>
<dbReference type="GeneID" id="40317376"/>
<dbReference type="InterPro" id="IPR001594">
    <property type="entry name" value="Palmitoyltrfase_DHHC"/>
</dbReference>
<evidence type="ECO:0000256" key="1">
    <source>
        <dbReference type="ARBA" id="ARBA00004141"/>
    </source>
</evidence>
<accession>A0A3R7NDE1</accession>
<reference evidence="11 12" key="1">
    <citation type="journal article" date="2018" name="BMC Genomics">
        <title>Genomic comparison of Trypanosoma conorhini and Trypanosoma rangeli to Trypanosoma cruzi strains of high and low virulence.</title>
        <authorList>
            <person name="Bradwell K.R."/>
            <person name="Koparde V.N."/>
            <person name="Matveyev A.V."/>
            <person name="Serrano M.G."/>
            <person name="Alves J.M."/>
            <person name="Parikh H."/>
            <person name="Huang B."/>
            <person name="Lee V."/>
            <person name="Espinosa-Alvarez O."/>
            <person name="Ortiz P.A."/>
            <person name="Costa-Martins A.G."/>
            <person name="Teixeira M.M."/>
            <person name="Buck G.A."/>
        </authorList>
    </citation>
    <scope>NUCLEOTIDE SEQUENCE [LARGE SCALE GENOMIC DNA]</scope>
    <source>
        <strain evidence="11 12">025E</strain>
    </source>
</reference>
<comment type="similarity">
    <text evidence="7">Belongs to the DHHC palmitoyltransferase family. PFA5 subfamily.</text>
</comment>
<sequence length="485" mass="53605">MRRSTASSLRGMLRRVNQWAGLAFTLLLIGWGSITVLLFMYVPLFSRKPSLLDGFLASVAAVTFLMTMWSLGVLFVTHPGPPPPWFAAERVEAFMRGLLADVVAYGSSGGKQGEGKRGVSGTAHHSLTAAEGHKWLDAPRGAQEVVAGTHEMQLVNNSACYNAPTVALDFVRDAGAAPKQEEKRQQQQEVGGVGRSRRRRRRDGVDGSDVRSSSNRLWMPHRNIFLVASDGIAALDRSPESREQEMCFLIGGARRCRFCHIYKLDDTHHCSRCRTCVYGMDHHCPWIGQCIGYDNHKHFLLFMGYIILLLATSLLHFVVVVSTGRASFILAGASAMLLLALVLAGSFLVVLLAFCARDVFLLGRGDSTLRLLRREERRAYESLHRGSYNYVTDDASDSGDGVAVRRFSFQNLRRVFGAGPVCPLWFLPLQPQRPSPSSEEAEFWAALKLTALRQMREVADAEDDSSDSDEENVERGGGGSGVRRL</sequence>
<feature type="domain" description="Palmitoyltransferase DHHC" evidence="10">
    <location>
        <begin position="254"/>
        <end position="368"/>
    </location>
</feature>
<feature type="transmembrane region" description="Helical" evidence="8">
    <location>
        <begin position="54"/>
        <end position="76"/>
    </location>
</feature>
<dbReference type="Proteomes" id="UP000284403">
    <property type="component" value="Unassembled WGS sequence"/>
</dbReference>
<evidence type="ECO:0000256" key="4">
    <source>
        <dbReference type="ARBA" id="ARBA00022989"/>
    </source>
</evidence>
<evidence type="ECO:0000256" key="2">
    <source>
        <dbReference type="ARBA" id="ARBA00022679"/>
    </source>
</evidence>
<dbReference type="Pfam" id="PF01529">
    <property type="entry name" value="DHHC"/>
    <property type="match status" value="1"/>
</dbReference>
<dbReference type="GO" id="GO:0016020">
    <property type="term" value="C:membrane"/>
    <property type="evidence" value="ECO:0007669"/>
    <property type="project" value="UniProtKB-SubCell"/>
</dbReference>
<dbReference type="OrthoDB" id="302728at2759"/>
<keyword evidence="5 8" id="KW-0472">Membrane</keyword>
<proteinExistence type="inferred from homology"/>
<dbReference type="PROSITE" id="PS50216">
    <property type="entry name" value="DHHC"/>
    <property type="match status" value="1"/>
</dbReference>
<dbReference type="RefSeq" id="XP_029229221.1">
    <property type="nucleotide sequence ID" value="XM_029370683.1"/>
</dbReference>
<evidence type="ECO:0000256" key="9">
    <source>
        <dbReference type="SAM" id="MobiDB-lite"/>
    </source>
</evidence>
<feature type="transmembrane region" description="Helical" evidence="8">
    <location>
        <begin position="21"/>
        <end position="42"/>
    </location>
</feature>
<organism evidence="11 12">
    <name type="scientific">Trypanosoma conorhini</name>
    <dbReference type="NCBI Taxonomy" id="83891"/>
    <lineage>
        <taxon>Eukaryota</taxon>
        <taxon>Discoba</taxon>
        <taxon>Euglenozoa</taxon>
        <taxon>Kinetoplastea</taxon>
        <taxon>Metakinetoplastina</taxon>
        <taxon>Trypanosomatida</taxon>
        <taxon>Trypanosomatidae</taxon>
        <taxon>Trypanosoma</taxon>
    </lineage>
</organism>